<proteinExistence type="predicted"/>
<dbReference type="Pfam" id="PF12938">
    <property type="entry name" value="M_domain"/>
    <property type="match status" value="1"/>
</dbReference>
<feature type="compositionally biased region" description="Polar residues" evidence="2">
    <location>
        <begin position="213"/>
        <end position="222"/>
    </location>
</feature>
<feature type="compositionally biased region" description="Polar residues" evidence="2">
    <location>
        <begin position="334"/>
        <end position="346"/>
    </location>
</feature>
<dbReference type="AlphaFoldDB" id="A0ABD6EDP0"/>
<keyword evidence="1" id="KW-0175">Coiled coil</keyword>
<dbReference type="EMBL" id="JBGFUD010000920">
    <property type="protein sequence ID" value="MFH4975469.1"/>
    <property type="molecule type" value="Genomic_DNA"/>
</dbReference>
<keyword evidence="5" id="KW-1185">Reference proteome</keyword>
<protein>
    <recommendedName>
        <fullName evidence="3">GW182 middle domain-containing protein</fullName>
    </recommendedName>
</protein>
<organism evidence="4 5">
    <name type="scientific">Gnathostoma spinigerum</name>
    <dbReference type="NCBI Taxonomy" id="75299"/>
    <lineage>
        <taxon>Eukaryota</taxon>
        <taxon>Metazoa</taxon>
        <taxon>Ecdysozoa</taxon>
        <taxon>Nematoda</taxon>
        <taxon>Chromadorea</taxon>
        <taxon>Rhabditida</taxon>
        <taxon>Spirurina</taxon>
        <taxon>Gnathostomatomorpha</taxon>
        <taxon>Gnathostomatoidea</taxon>
        <taxon>Gnathostomatidae</taxon>
        <taxon>Gnathostoma</taxon>
    </lineage>
</organism>
<name>A0ABD6EDP0_9BILA</name>
<feature type="region of interest" description="Disordered" evidence="2">
    <location>
        <begin position="199"/>
        <end position="262"/>
    </location>
</feature>
<evidence type="ECO:0000256" key="1">
    <source>
        <dbReference type="SAM" id="Coils"/>
    </source>
</evidence>
<accession>A0ABD6EDP0</accession>
<feature type="region of interest" description="Disordered" evidence="2">
    <location>
        <begin position="274"/>
        <end position="301"/>
    </location>
</feature>
<feature type="region of interest" description="Disordered" evidence="2">
    <location>
        <begin position="328"/>
        <end position="409"/>
    </location>
</feature>
<gene>
    <name evidence="4" type="ORF">AB6A40_002178</name>
</gene>
<evidence type="ECO:0000313" key="5">
    <source>
        <dbReference type="Proteomes" id="UP001608902"/>
    </source>
</evidence>
<reference evidence="4 5" key="1">
    <citation type="submission" date="2024-08" db="EMBL/GenBank/DDBJ databases">
        <title>Gnathostoma spinigerum genome.</title>
        <authorList>
            <person name="Gonzalez-Bertolin B."/>
            <person name="Monzon S."/>
            <person name="Zaballos A."/>
            <person name="Jimenez P."/>
            <person name="Dekumyoy P."/>
            <person name="Varona S."/>
            <person name="Cuesta I."/>
            <person name="Sumanam S."/>
            <person name="Adisakwattana P."/>
            <person name="Gasser R.B."/>
            <person name="Hernandez-Gonzalez A."/>
            <person name="Young N.D."/>
            <person name="Perteguer M.J."/>
        </authorList>
    </citation>
    <scope>NUCLEOTIDE SEQUENCE [LARGE SCALE GENOMIC DNA]</scope>
    <source>
        <strain evidence="4">AL3</strain>
        <tissue evidence="4">Liver</tissue>
    </source>
</reference>
<feature type="compositionally biased region" description="Low complexity" evidence="2">
    <location>
        <begin position="349"/>
        <end position="362"/>
    </location>
</feature>
<feature type="domain" description="GW182 middle" evidence="3">
    <location>
        <begin position="383"/>
        <end position="527"/>
    </location>
</feature>
<dbReference type="Proteomes" id="UP001608902">
    <property type="component" value="Unassembled WGS sequence"/>
</dbReference>
<evidence type="ECO:0000256" key="2">
    <source>
        <dbReference type="SAM" id="MobiDB-lite"/>
    </source>
</evidence>
<feature type="compositionally biased region" description="Basic and acidic residues" evidence="2">
    <location>
        <begin position="652"/>
        <end position="666"/>
    </location>
</feature>
<evidence type="ECO:0000259" key="3">
    <source>
        <dbReference type="Pfam" id="PF12938"/>
    </source>
</evidence>
<evidence type="ECO:0000313" key="4">
    <source>
        <dbReference type="EMBL" id="MFH4975469.1"/>
    </source>
</evidence>
<feature type="compositionally biased region" description="Low complexity" evidence="2">
    <location>
        <begin position="398"/>
        <end position="409"/>
    </location>
</feature>
<dbReference type="InterPro" id="IPR026805">
    <property type="entry name" value="GW182_M_dom"/>
</dbReference>
<feature type="region of interest" description="Disordered" evidence="2">
    <location>
        <begin position="606"/>
        <end position="678"/>
    </location>
</feature>
<feature type="compositionally biased region" description="Polar residues" evidence="2">
    <location>
        <begin position="285"/>
        <end position="299"/>
    </location>
</feature>
<feature type="compositionally biased region" description="Polar residues" evidence="2">
    <location>
        <begin position="229"/>
        <end position="246"/>
    </location>
</feature>
<feature type="compositionally biased region" description="Polar residues" evidence="2">
    <location>
        <begin position="387"/>
        <end position="397"/>
    </location>
</feature>
<sequence>MWSVEDSAETMAMNPWNGVTQSQVWAGMGRGNGGQPTFSGLRVGDARGGRAWMEQPQVQAPAAAQWNAQTSGQPAAQWTTVPPNQASVPQAPSWTIPQQAWGGAAGSQGGTYAEQAKKNVVPMGARGQGPTARFDQPQSWGGLKVDQQTPWDTGSTAGQVIHGSDPKTDWGNSVAPSGSRWTLGNAANGQWTVAHSANPSDWTHHRHDPTGTAHWSTPQTHSAAVVQTGVPSGSWGQPQPNISSADQYDPNPQTPGPWVAPQPTEMNNDMMWHDPNPKQKKVQRDTGTSVWGDPSTQQGEIKRWKDAELDDYSNVLCAAPSGGDWSSIPVSAGPLSSNTSPPSTASGWGDSSTTAASHTSSDGTDRWGVPPQTSGWGDQSKVKTESSVDNSQASEMISANGPSNNAAAASSVIESMRSDGPPYSSLTQQITDYLRIAVSKGLIDVSLINQPLPQGALVALNALIQKLPRLDQLQQEYNQLTRSMTTPAQKMEADRLMVEIQELQNEILQCRNTINQEYIKNRSSQNVASTTATSNVDRQSRLNQWKQANSSDASEKITPSISDTNVPALVASAQNMSLDDKVEWKRGTLDWSPPSSAAGERSVVAANTNEGSNVPDKEESDTVVDKTTSSNSQSIDGTSTPPVDDGPQEFVPGKKWEWRDPNKVAEDPNATPGNCKPNPLLSSSNAYPSGFGGNVGQNYLQDITMNKNAFMGWNGIPNTAGYISGDMWNSRSRPPSAVGQSFVPRMHNAQVPQNSFSRSVSNPTQQPFQYNTQWILIQSQGINEKQLRMVCQKVGQVLQYFYPPGSSCACVKFADPVDAVVQRLKAEIHFIQLKILTELEVERLLKMQGIQGPMVLMGSTAAAAVSGWSAVAAPSADPSTVSWAFGGGAAAMASDMMPQQPQQQQHIFHNDDLTRPF</sequence>
<comment type="caution">
    <text evidence="4">The sequence shown here is derived from an EMBL/GenBank/DDBJ whole genome shotgun (WGS) entry which is preliminary data.</text>
</comment>
<feature type="compositionally biased region" description="Polar residues" evidence="2">
    <location>
        <begin position="625"/>
        <end position="641"/>
    </location>
</feature>
<feature type="coiled-coil region" evidence="1">
    <location>
        <begin position="493"/>
        <end position="520"/>
    </location>
</feature>